<name>B0DR85_LACBS</name>
<feature type="compositionally biased region" description="Polar residues" evidence="2">
    <location>
        <begin position="47"/>
        <end position="64"/>
    </location>
</feature>
<dbReference type="Proteomes" id="UP000001194">
    <property type="component" value="Unassembled WGS sequence"/>
</dbReference>
<dbReference type="GeneID" id="6082085"/>
<evidence type="ECO:0000313" key="4">
    <source>
        <dbReference type="EMBL" id="EDR02829.1"/>
    </source>
</evidence>
<feature type="region of interest" description="Disordered" evidence="2">
    <location>
        <begin position="1"/>
        <end position="77"/>
    </location>
</feature>
<keyword evidence="1" id="KW-0862">Zinc</keyword>
<dbReference type="InterPro" id="IPR007527">
    <property type="entry name" value="Znf_SWIM"/>
</dbReference>
<dbReference type="AlphaFoldDB" id="B0DR85"/>
<dbReference type="EMBL" id="DS547128">
    <property type="protein sequence ID" value="EDR02829.1"/>
    <property type="molecule type" value="Genomic_DNA"/>
</dbReference>
<protein>
    <submittedName>
        <fullName evidence="4">Predicted protein</fullName>
    </submittedName>
</protein>
<dbReference type="InParanoid" id="B0DR85"/>
<evidence type="ECO:0000259" key="3">
    <source>
        <dbReference type="PROSITE" id="PS50966"/>
    </source>
</evidence>
<dbReference type="KEGG" id="lbc:LACBIDRAFT_307932"/>
<feature type="domain" description="SWIM-type" evidence="3">
    <location>
        <begin position="172"/>
        <end position="214"/>
    </location>
</feature>
<keyword evidence="1" id="KW-0863">Zinc-finger</keyword>
<keyword evidence="1" id="KW-0479">Metal-binding</keyword>
<dbReference type="OrthoDB" id="5598737at2759"/>
<dbReference type="HOGENOM" id="CLU_017505_0_0_1"/>
<feature type="compositionally biased region" description="Basic residues" evidence="2">
    <location>
        <begin position="1"/>
        <end position="11"/>
    </location>
</feature>
<organism evidence="5">
    <name type="scientific">Laccaria bicolor (strain S238N-H82 / ATCC MYA-4686)</name>
    <name type="common">Bicoloured deceiver</name>
    <name type="synonym">Laccaria laccata var. bicolor</name>
    <dbReference type="NCBI Taxonomy" id="486041"/>
    <lineage>
        <taxon>Eukaryota</taxon>
        <taxon>Fungi</taxon>
        <taxon>Dikarya</taxon>
        <taxon>Basidiomycota</taxon>
        <taxon>Agaricomycotina</taxon>
        <taxon>Agaricomycetes</taxon>
        <taxon>Agaricomycetidae</taxon>
        <taxon>Agaricales</taxon>
        <taxon>Agaricineae</taxon>
        <taxon>Hydnangiaceae</taxon>
        <taxon>Laccaria</taxon>
    </lineage>
</organism>
<evidence type="ECO:0000256" key="1">
    <source>
        <dbReference type="PROSITE-ProRule" id="PRU00325"/>
    </source>
</evidence>
<reference evidence="4 5" key="1">
    <citation type="journal article" date="2008" name="Nature">
        <title>The genome of Laccaria bicolor provides insights into mycorrhizal symbiosis.</title>
        <authorList>
            <person name="Martin F."/>
            <person name="Aerts A."/>
            <person name="Ahren D."/>
            <person name="Brun A."/>
            <person name="Danchin E.G.J."/>
            <person name="Duchaussoy F."/>
            <person name="Gibon J."/>
            <person name="Kohler A."/>
            <person name="Lindquist E."/>
            <person name="Pereda V."/>
            <person name="Salamov A."/>
            <person name="Shapiro H.J."/>
            <person name="Wuyts J."/>
            <person name="Blaudez D."/>
            <person name="Buee M."/>
            <person name="Brokstein P."/>
            <person name="Canbaeck B."/>
            <person name="Cohen D."/>
            <person name="Courty P.E."/>
            <person name="Coutinho P.M."/>
            <person name="Delaruelle C."/>
            <person name="Detter J.C."/>
            <person name="Deveau A."/>
            <person name="DiFazio S."/>
            <person name="Duplessis S."/>
            <person name="Fraissinet-Tachet L."/>
            <person name="Lucic E."/>
            <person name="Frey-Klett P."/>
            <person name="Fourrey C."/>
            <person name="Feussner I."/>
            <person name="Gay G."/>
            <person name="Grimwood J."/>
            <person name="Hoegger P.J."/>
            <person name="Jain P."/>
            <person name="Kilaru S."/>
            <person name="Labbe J."/>
            <person name="Lin Y.C."/>
            <person name="Legue V."/>
            <person name="Le Tacon F."/>
            <person name="Marmeisse R."/>
            <person name="Melayah D."/>
            <person name="Montanini B."/>
            <person name="Muratet M."/>
            <person name="Nehls U."/>
            <person name="Niculita-Hirzel H."/>
            <person name="Oudot-Le Secq M.P."/>
            <person name="Peter M."/>
            <person name="Quesneville H."/>
            <person name="Rajashekar B."/>
            <person name="Reich M."/>
            <person name="Rouhier N."/>
            <person name="Schmutz J."/>
            <person name="Yin T."/>
            <person name="Chalot M."/>
            <person name="Henrissat B."/>
            <person name="Kuees U."/>
            <person name="Lucas S."/>
            <person name="Van de Peer Y."/>
            <person name="Podila G.K."/>
            <person name="Polle A."/>
            <person name="Pukkila P.J."/>
            <person name="Richardson P.M."/>
            <person name="Rouze P."/>
            <person name="Sanders I.R."/>
            <person name="Stajich J.E."/>
            <person name="Tunlid A."/>
            <person name="Tuskan G."/>
            <person name="Grigoriev I.V."/>
        </authorList>
    </citation>
    <scope>NUCLEOTIDE SEQUENCE [LARGE SCALE GENOMIC DNA]</scope>
    <source>
        <strain evidence="5">S238N-H82 / ATCC MYA-4686</strain>
    </source>
</reference>
<keyword evidence="5" id="KW-1185">Reference proteome</keyword>
<evidence type="ECO:0000256" key="2">
    <source>
        <dbReference type="SAM" id="MobiDB-lite"/>
    </source>
</evidence>
<dbReference type="InterPro" id="IPR040648">
    <property type="entry name" value="HMGXB3_CxC4"/>
</dbReference>
<gene>
    <name evidence="4" type="ORF">LACBIDRAFT_307932</name>
</gene>
<evidence type="ECO:0000313" key="5">
    <source>
        <dbReference type="Proteomes" id="UP000001194"/>
    </source>
</evidence>
<dbReference type="PROSITE" id="PS50966">
    <property type="entry name" value="ZF_SWIM"/>
    <property type="match status" value="1"/>
</dbReference>
<dbReference type="PANTHER" id="PTHR34305">
    <property type="entry name" value="EXPRESSED PROTEIN"/>
    <property type="match status" value="1"/>
</dbReference>
<proteinExistence type="predicted"/>
<dbReference type="RefSeq" id="XP_001886539.1">
    <property type="nucleotide sequence ID" value="XM_001886504.1"/>
</dbReference>
<dbReference type="PANTHER" id="PTHR34305:SF1">
    <property type="entry name" value="SWIM-TYPE DOMAIN-CONTAINING PROTEIN"/>
    <property type="match status" value="1"/>
</dbReference>
<accession>B0DR85</accession>
<dbReference type="GO" id="GO:0008270">
    <property type="term" value="F:zinc ion binding"/>
    <property type="evidence" value="ECO:0007669"/>
    <property type="project" value="UniProtKB-KW"/>
</dbReference>
<dbReference type="Pfam" id="PF18717">
    <property type="entry name" value="CxC4"/>
    <property type="match status" value="1"/>
</dbReference>
<sequence length="987" mass="111232">MSNVPGKKRIRISSPPNTRKTIRLAEPELQHGVPSTSQRRQLGIGSPQRQIRTSGPARSSNNKGSVGRLQTPEEQQTCVLPQTEGARERIDWDEGLEIQLDEGCEYRAEGEGVGNVNDAALAMPQEPDIQSSNSMFVEEVFDEHLPFWQLTETFFVANGWDVRARKPTARWYHVQISGIGDELIVSCMCPASTSRSTGLSASCFHIKFLLEYLEVKFPRSSQPYPLQDDSEVILFSRERGSQEGIWINHFSIPSTDINQTSLKARAVVQFDGDDEGTGSWACSKDSGQRCPHIAAASKFMMPDLGEDDRIEKASSDMNAQMIPRRRLRGKGPISYLPIPPPLWARIPSDPDFPQCTKPVDICGPPPLIMLTSGGTCHCANPRPEYDSSRPLRTRKCVIYGLNCAWESMIEVQPCGTCAKRNIGPDCQDLGLFNYDNDRLVTHALMDDYTSAYTVSEQTFTSWVTLLTRRYETMRSNTRFLTEGSFLDIWFAYVQLQCFDGDMICGVCGPTPEDTIWDGVTLAYGKKHVLPTLRPPTIIPDDAPSRGSRYVRHQQAIPGRDLRDAIRRVCRTKVIRLVITDMQETTENLQDVEEGEDEEQFEVDRAVQQRKAKAEKKSMEEYKRRLDDIPMISKGLAEVCSGLQTIFLQEYGMPALDAGSTPNDSYRLLLLHLAAEESVLQMANRPALKDLAIFVTEPTMRNASALVKIPALHGALRHEFAAPSGVSQTLLEVAHWLYKRGKEILQELIQNNSGLPERCLPSEHDGEDWIETGCCYSMRPIRLRPAYPNLKHDVRGDFNGQRGHKCSKYWDLYGKGSLTGGLMCVWCPHSVCYGFHNIPKGEGRNDVFSAIVTRWEKAPKRIIYDFACALGPYCMTREPQFFADTQFAVDGFHAKDHTKCSSASFLSTYTNIDPRLKDINTSAAECGNSGIKRMRKSVRWMSQDRAIIYAKIFLSVWNRNRIRAMDKKSPTETAKIEGMVPRNRDFKI</sequence>